<comment type="caution">
    <text evidence="3">The sequence shown here is derived from an EMBL/GenBank/DDBJ whole genome shotgun (WGS) entry which is preliminary data.</text>
</comment>
<accession>A0A7W6F931</accession>
<reference evidence="2" key="1">
    <citation type="journal article" date="2014" name="Int. J. Syst. Evol. Microbiol.">
        <title>Complete genome of a new Firmicutes species belonging to the dominant human colonic microbiota ('Ruminococcus bicirculans') reveals two chromosomes and a selective capacity to utilize plant glucans.</title>
        <authorList>
            <consortium name="NISC Comparative Sequencing Program"/>
            <person name="Wegmann U."/>
            <person name="Louis P."/>
            <person name="Goesmann A."/>
            <person name="Henrissat B."/>
            <person name="Duncan S.H."/>
            <person name="Flint H.J."/>
        </authorList>
    </citation>
    <scope>NUCLEOTIDE SEQUENCE</scope>
    <source>
        <strain evidence="2">NBRC 107710</strain>
    </source>
</reference>
<reference evidence="3 4" key="3">
    <citation type="submission" date="2020-08" db="EMBL/GenBank/DDBJ databases">
        <title>Genomic Encyclopedia of Type Strains, Phase IV (KMG-IV): sequencing the most valuable type-strain genomes for metagenomic binning, comparative biology and taxonomic classification.</title>
        <authorList>
            <person name="Goeker M."/>
        </authorList>
    </citation>
    <scope>NUCLEOTIDE SEQUENCE [LARGE SCALE GENOMIC DNA]</scope>
    <source>
        <strain evidence="3 4">DSM 24105</strain>
    </source>
</reference>
<name>A0A7W6F931_9HYPH</name>
<feature type="region of interest" description="Disordered" evidence="1">
    <location>
        <begin position="67"/>
        <end position="94"/>
    </location>
</feature>
<dbReference type="AlphaFoldDB" id="A0A7W6F931"/>
<dbReference type="Proteomes" id="UP001156881">
    <property type="component" value="Unassembled WGS sequence"/>
</dbReference>
<evidence type="ECO:0000313" key="3">
    <source>
        <dbReference type="EMBL" id="MBB3905088.1"/>
    </source>
</evidence>
<dbReference type="Proteomes" id="UP000517759">
    <property type="component" value="Unassembled WGS sequence"/>
</dbReference>
<evidence type="ECO:0000313" key="2">
    <source>
        <dbReference type="EMBL" id="GLS44405.1"/>
    </source>
</evidence>
<evidence type="ECO:0000313" key="5">
    <source>
        <dbReference type="Proteomes" id="UP001156881"/>
    </source>
</evidence>
<evidence type="ECO:0000256" key="1">
    <source>
        <dbReference type="SAM" id="MobiDB-lite"/>
    </source>
</evidence>
<proteinExistence type="predicted"/>
<dbReference type="EMBL" id="BSPG01000011">
    <property type="protein sequence ID" value="GLS44405.1"/>
    <property type="molecule type" value="Genomic_DNA"/>
</dbReference>
<reference evidence="5" key="2">
    <citation type="journal article" date="2019" name="Int. J. Syst. Evol. Microbiol.">
        <title>The Global Catalogue of Microorganisms (GCM) 10K type strain sequencing project: providing services to taxonomists for standard genome sequencing and annotation.</title>
        <authorList>
            <consortium name="The Broad Institute Genomics Platform"/>
            <consortium name="The Broad Institute Genome Sequencing Center for Infectious Disease"/>
            <person name="Wu L."/>
            <person name="Ma J."/>
        </authorList>
    </citation>
    <scope>NUCLEOTIDE SEQUENCE [LARGE SCALE GENOMIC DNA]</scope>
    <source>
        <strain evidence="5">NBRC 107710</strain>
    </source>
</reference>
<evidence type="ECO:0000313" key="4">
    <source>
        <dbReference type="Proteomes" id="UP000517759"/>
    </source>
</evidence>
<organism evidence="3 4">
    <name type="scientific">Methylobacterium brachythecii</name>
    <dbReference type="NCBI Taxonomy" id="1176177"/>
    <lineage>
        <taxon>Bacteria</taxon>
        <taxon>Pseudomonadati</taxon>
        <taxon>Pseudomonadota</taxon>
        <taxon>Alphaproteobacteria</taxon>
        <taxon>Hyphomicrobiales</taxon>
        <taxon>Methylobacteriaceae</taxon>
        <taxon>Methylobacterium</taxon>
    </lineage>
</organism>
<reference evidence="2" key="4">
    <citation type="submission" date="2023-01" db="EMBL/GenBank/DDBJ databases">
        <title>Draft genome sequence of Methylobacterium brachythecii strain NBRC 107710.</title>
        <authorList>
            <person name="Sun Q."/>
            <person name="Mori K."/>
        </authorList>
    </citation>
    <scope>NUCLEOTIDE SEQUENCE</scope>
    <source>
        <strain evidence="2">NBRC 107710</strain>
    </source>
</reference>
<dbReference type="EMBL" id="JACIDN010000010">
    <property type="protein sequence ID" value="MBB3905088.1"/>
    <property type="molecule type" value="Genomic_DNA"/>
</dbReference>
<sequence>MEQELNLRLKTAAEAYASLQKLSLTTVGRQAAGDWRFFTDMRVGKSFTARKYDDVMQWFSDHWPDAEWPEAAGERPSKSEPAVVESEPSQPEAA</sequence>
<gene>
    <name evidence="2" type="ORF">GCM10007884_23930</name>
    <name evidence="3" type="ORF">GGR33_004616</name>
</gene>
<protein>
    <submittedName>
        <fullName evidence="3">Uncharacterized protein</fullName>
    </submittedName>
</protein>
<dbReference type="RefSeq" id="WP_183510993.1">
    <property type="nucleotide sequence ID" value="NZ_BSPG01000011.1"/>
</dbReference>
<keyword evidence="5" id="KW-1185">Reference proteome</keyword>